<evidence type="ECO:0008006" key="5">
    <source>
        <dbReference type="Google" id="ProtNLM"/>
    </source>
</evidence>
<sequence length="345" mass="39361">MSLPVVRSLADCTDIYKTVLPYVPQLYDLPQQIFENITNLQALKVLYISTNPLISAFAFSLFLGPVFLLVSEVNKNYSQVDRCWSLLPTVYNAHFALYAHAAGLPTRTLDTLLIYSALWSARLTYNYWRKGGYSIGSEDYRWEVLKENISPPLFFVFNVTFISLAQSVLLFLITTPTYVLLLASKTNVSPTADLVFSRALGAVVFLAFYADGQQWKYYEAKKEYKKTAKVPPGFHQEDLERGFNTTGLFAYSRHPNFAAEQAVWVILYGWSCWVTQTYYNWSAVGPIAYLILFQGSTWFTELLSAKKYPEYKEYQRRVGMFLPRLPGGPPGDFSDKRVSQPATAR</sequence>
<dbReference type="EMBL" id="JAFEKC020000017">
    <property type="protein sequence ID" value="KAK0509994.1"/>
    <property type="molecule type" value="Genomic_DNA"/>
</dbReference>
<feature type="transmembrane region" description="Helical" evidence="2">
    <location>
        <begin position="53"/>
        <end position="70"/>
    </location>
</feature>
<dbReference type="Proteomes" id="UP001166286">
    <property type="component" value="Unassembled WGS sequence"/>
</dbReference>
<dbReference type="Gene3D" id="1.20.120.1630">
    <property type="match status" value="1"/>
</dbReference>
<gene>
    <name evidence="3" type="ORF">JMJ35_007388</name>
</gene>
<keyword evidence="2" id="KW-1133">Transmembrane helix</keyword>
<dbReference type="AlphaFoldDB" id="A0AA39QXB6"/>
<protein>
    <recommendedName>
        <fullName evidence="5">DUF1295-domain-containing protein</fullName>
    </recommendedName>
</protein>
<dbReference type="Pfam" id="PF06966">
    <property type="entry name" value="DUF1295"/>
    <property type="match status" value="1"/>
</dbReference>
<keyword evidence="2" id="KW-0812">Transmembrane</keyword>
<evidence type="ECO:0000313" key="4">
    <source>
        <dbReference type="Proteomes" id="UP001166286"/>
    </source>
</evidence>
<keyword evidence="4" id="KW-1185">Reference proteome</keyword>
<accession>A0AA39QXB6</accession>
<keyword evidence="2" id="KW-0472">Membrane</keyword>
<evidence type="ECO:0000256" key="2">
    <source>
        <dbReference type="SAM" id="Phobius"/>
    </source>
</evidence>
<dbReference type="PANTHER" id="PTHR32251:SF23">
    <property type="entry name" value="3-OXO-5-ALPHA-STEROID 4-DEHYDROGENASE (DUF1295)"/>
    <property type="match status" value="1"/>
</dbReference>
<dbReference type="InterPro" id="IPR010721">
    <property type="entry name" value="UstE-like"/>
</dbReference>
<proteinExistence type="predicted"/>
<evidence type="ECO:0000256" key="1">
    <source>
        <dbReference type="SAM" id="MobiDB-lite"/>
    </source>
</evidence>
<organism evidence="3 4">
    <name type="scientific">Cladonia borealis</name>
    <dbReference type="NCBI Taxonomy" id="184061"/>
    <lineage>
        <taxon>Eukaryota</taxon>
        <taxon>Fungi</taxon>
        <taxon>Dikarya</taxon>
        <taxon>Ascomycota</taxon>
        <taxon>Pezizomycotina</taxon>
        <taxon>Lecanoromycetes</taxon>
        <taxon>OSLEUM clade</taxon>
        <taxon>Lecanoromycetidae</taxon>
        <taxon>Lecanorales</taxon>
        <taxon>Lecanorineae</taxon>
        <taxon>Cladoniaceae</taxon>
        <taxon>Cladonia</taxon>
    </lineage>
</organism>
<reference evidence="3" key="1">
    <citation type="submission" date="2023-03" db="EMBL/GenBank/DDBJ databases">
        <title>Complete genome of Cladonia borealis.</title>
        <authorList>
            <person name="Park H."/>
        </authorList>
    </citation>
    <scope>NUCLEOTIDE SEQUENCE</scope>
    <source>
        <strain evidence="3">ANT050790</strain>
    </source>
</reference>
<feature type="transmembrane region" description="Helical" evidence="2">
    <location>
        <begin position="194"/>
        <end position="212"/>
    </location>
</feature>
<dbReference type="GO" id="GO:0016020">
    <property type="term" value="C:membrane"/>
    <property type="evidence" value="ECO:0007669"/>
    <property type="project" value="TreeGrafter"/>
</dbReference>
<feature type="transmembrane region" description="Helical" evidence="2">
    <location>
        <begin position="153"/>
        <end position="174"/>
    </location>
</feature>
<comment type="caution">
    <text evidence="3">The sequence shown here is derived from an EMBL/GenBank/DDBJ whole genome shotgun (WGS) entry which is preliminary data.</text>
</comment>
<name>A0AA39QXB6_9LECA</name>
<evidence type="ECO:0000313" key="3">
    <source>
        <dbReference type="EMBL" id="KAK0509994.1"/>
    </source>
</evidence>
<dbReference type="PANTHER" id="PTHR32251">
    <property type="entry name" value="3-OXO-5-ALPHA-STEROID 4-DEHYDROGENASE"/>
    <property type="match status" value="1"/>
</dbReference>
<feature type="region of interest" description="Disordered" evidence="1">
    <location>
        <begin position="323"/>
        <end position="345"/>
    </location>
</feature>